<name>T1EUX8_HELRO</name>
<dbReference type="CTD" id="20200378"/>
<sequence>MVTELVQLVGVFRAVHERFKKIGQHQEKSKNFLNEKEWLENLESEEKQNFKEKSFKYFNDIMGQIQYNKRLYKEKQEEEQRIIEKAKDAEIEYRAKLDDIKARPISANAHPFYIMKNQSKISTELCYPHTFCRSGTIN</sequence>
<dbReference type="HOGENOM" id="CLU_1857459_0_0_1"/>
<dbReference type="EnsemblMetazoa" id="HelroT164108">
    <property type="protein sequence ID" value="HelroP164108"/>
    <property type="gene ID" value="HelroG164108"/>
</dbReference>
<dbReference type="GeneID" id="20200378"/>
<evidence type="ECO:0000313" key="3">
    <source>
        <dbReference type="EnsemblMetazoa" id="HelroP164108"/>
    </source>
</evidence>
<dbReference type="RefSeq" id="XP_009027388.1">
    <property type="nucleotide sequence ID" value="XM_009029140.1"/>
</dbReference>
<keyword evidence="1" id="KW-0175">Coiled coil</keyword>
<dbReference type="EMBL" id="KB097571">
    <property type="protein sequence ID" value="ESN94293.1"/>
    <property type="molecule type" value="Genomic_DNA"/>
</dbReference>
<evidence type="ECO:0000256" key="1">
    <source>
        <dbReference type="SAM" id="Coils"/>
    </source>
</evidence>
<dbReference type="InParanoid" id="T1EUX8"/>
<gene>
    <name evidence="3" type="primary">20200378</name>
    <name evidence="2" type="ORF">HELRODRAFT_164108</name>
</gene>
<accession>T1EUX8</accession>
<organism evidence="3 4">
    <name type="scientific">Helobdella robusta</name>
    <name type="common">Californian leech</name>
    <dbReference type="NCBI Taxonomy" id="6412"/>
    <lineage>
        <taxon>Eukaryota</taxon>
        <taxon>Metazoa</taxon>
        <taxon>Spiralia</taxon>
        <taxon>Lophotrochozoa</taxon>
        <taxon>Annelida</taxon>
        <taxon>Clitellata</taxon>
        <taxon>Hirudinea</taxon>
        <taxon>Rhynchobdellida</taxon>
        <taxon>Glossiphoniidae</taxon>
        <taxon>Helobdella</taxon>
    </lineage>
</organism>
<dbReference type="KEGG" id="hro:HELRODRAFT_164108"/>
<reference evidence="3" key="3">
    <citation type="submission" date="2015-06" db="UniProtKB">
        <authorList>
            <consortium name="EnsemblMetazoa"/>
        </authorList>
    </citation>
    <scope>IDENTIFICATION</scope>
</reference>
<dbReference type="EMBL" id="AMQM01001545">
    <property type="status" value="NOT_ANNOTATED_CDS"/>
    <property type="molecule type" value="Genomic_DNA"/>
</dbReference>
<evidence type="ECO:0000313" key="4">
    <source>
        <dbReference type="Proteomes" id="UP000015101"/>
    </source>
</evidence>
<reference evidence="4" key="1">
    <citation type="submission" date="2012-12" db="EMBL/GenBank/DDBJ databases">
        <authorList>
            <person name="Hellsten U."/>
            <person name="Grimwood J."/>
            <person name="Chapman J.A."/>
            <person name="Shapiro H."/>
            <person name="Aerts A."/>
            <person name="Otillar R.P."/>
            <person name="Terry A.Y."/>
            <person name="Boore J.L."/>
            <person name="Simakov O."/>
            <person name="Marletaz F."/>
            <person name="Cho S.-J."/>
            <person name="Edsinger-Gonzales E."/>
            <person name="Havlak P."/>
            <person name="Kuo D.-H."/>
            <person name="Larsson T."/>
            <person name="Lv J."/>
            <person name="Arendt D."/>
            <person name="Savage R."/>
            <person name="Osoegawa K."/>
            <person name="de Jong P."/>
            <person name="Lindberg D.R."/>
            <person name="Seaver E.C."/>
            <person name="Weisblat D.A."/>
            <person name="Putnam N.H."/>
            <person name="Grigoriev I.V."/>
            <person name="Rokhsar D.S."/>
        </authorList>
    </citation>
    <scope>NUCLEOTIDE SEQUENCE</scope>
</reference>
<feature type="coiled-coil region" evidence="1">
    <location>
        <begin position="68"/>
        <end position="103"/>
    </location>
</feature>
<dbReference type="Proteomes" id="UP000015101">
    <property type="component" value="Unassembled WGS sequence"/>
</dbReference>
<dbReference type="AlphaFoldDB" id="T1EUX8"/>
<keyword evidence="4" id="KW-1185">Reference proteome</keyword>
<protein>
    <submittedName>
        <fullName evidence="2 3">Uncharacterized protein</fullName>
    </submittedName>
</protein>
<proteinExistence type="predicted"/>
<evidence type="ECO:0000313" key="2">
    <source>
        <dbReference type="EMBL" id="ESN94293.1"/>
    </source>
</evidence>
<reference evidence="2 4" key="2">
    <citation type="journal article" date="2013" name="Nature">
        <title>Insights into bilaterian evolution from three spiralian genomes.</title>
        <authorList>
            <person name="Simakov O."/>
            <person name="Marletaz F."/>
            <person name="Cho S.J."/>
            <person name="Edsinger-Gonzales E."/>
            <person name="Havlak P."/>
            <person name="Hellsten U."/>
            <person name="Kuo D.H."/>
            <person name="Larsson T."/>
            <person name="Lv J."/>
            <person name="Arendt D."/>
            <person name="Savage R."/>
            <person name="Osoegawa K."/>
            <person name="de Jong P."/>
            <person name="Grimwood J."/>
            <person name="Chapman J.A."/>
            <person name="Shapiro H."/>
            <person name="Aerts A."/>
            <person name="Otillar R.P."/>
            <person name="Terry A.Y."/>
            <person name="Boore J.L."/>
            <person name="Grigoriev I.V."/>
            <person name="Lindberg D.R."/>
            <person name="Seaver E.C."/>
            <person name="Weisblat D.A."/>
            <person name="Putnam N.H."/>
            <person name="Rokhsar D.S."/>
        </authorList>
    </citation>
    <scope>NUCLEOTIDE SEQUENCE</scope>
</reference>